<evidence type="ECO:0000313" key="1">
    <source>
        <dbReference type="EMBL" id="AEH56282.1"/>
    </source>
</evidence>
<dbReference type="RefSeq" id="WP_013904197.1">
    <property type="nucleotide sequence ID" value="NC_015678.1"/>
</dbReference>
<dbReference type="KEGG" id="scp:HMPREF0833_11251"/>
<reference evidence="2" key="1">
    <citation type="submission" date="2011-06" db="EMBL/GenBank/DDBJ databases">
        <title>Complete sequence of Streptococcus parasanguinis strain ATCC 15912.</title>
        <authorList>
            <person name="Muzny D."/>
            <person name="Qin X."/>
            <person name="Buhay C."/>
            <person name="Dugan-Rocha S."/>
            <person name="Ding Y."/>
            <person name="Chen G."/>
            <person name="Hawes A."/>
            <person name="Holder M."/>
            <person name="Jhangiani S."/>
            <person name="Johnson A."/>
            <person name="Khan Z."/>
            <person name="Li Z."/>
            <person name="Liu W."/>
            <person name="Liu X."/>
            <person name="Perez L."/>
            <person name="Shen H."/>
            <person name="Wang Q."/>
            <person name="Watt J."/>
            <person name="Xi L."/>
            <person name="Xin Y."/>
            <person name="Zhou J."/>
            <person name="Deng J."/>
            <person name="Jiang H."/>
            <person name="Liu Y."/>
            <person name="Qu J."/>
            <person name="Song X.-Z."/>
            <person name="Zhang L."/>
            <person name="Villasana D."/>
            <person name="Johnson A."/>
            <person name="Liu J."/>
            <person name="Liyanage D."/>
            <person name="Lorensuhewa L."/>
            <person name="Robinson T."/>
            <person name="Song A."/>
            <person name="Song B.-B."/>
            <person name="Dinh H."/>
            <person name="Thornton R."/>
            <person name="Coyle M."/>
            <person name="Francisco L."/>
            <person name="Jackson L."/>
            <person name="Javaid M."/>
            <person name="Korchina V."/>
            <person name="Kovar C."/>
            <person name="Mata R."/>
            <person name="Mathew T."/>
            <person name="Ngo R."/>
            <person name="Nguyen L."/>
            <person name="Nguyen N."/>
            <person name="Okwuonu G."/>
            <person name="Ongeri F."/>
            <person name="Pham C."/>
            <person name="Simmons D."/>
            <person name="Wilczek-Boney K."/>
            <person name="Hale W."/>
            <person name="Jakkamsetti A."/>
            <person name="Pham P."/>
            <person name="Ruth R."/>
            <person name="San Lucas F."/>
            <person name="Warren J."/>
            <person name="Zhang J."/>
            <person name="Zhao Z."/>
            <person name="Zhou C."/>
            <person name="Zhu D."/>
            <person name="Lee S."/>
            <person name="Bess C."/>
            <person name="Blankenburg K."/>
            <person name="Forbes L."/>
            <person name="Fu Q."/>
            <person name="Gubbala S."/>
            <person name="Hirani K."/>
            <person name="Jayaseelan J.C."/>
            <person name="Lara F."/>
            <person name="Munidasa M."/>
            <person name="Palculict T."/>
            <person name="Patil S."/>
            <person name="Pu L.-L."/>
            <person name="Saada N."/>
            <person name="Tang L."/>
            <person name="Weissenberger G."/>
            <person name="Zhu Y."/>
            <person name="Hemphill L."/>
            <person name="Shang Y."/>
            <person name="Youmans B."/>
            <person name="Ayvaz T."/>
            <person name="Ross M."/>
            <person name="Santibanez J."/>
            <person name="Aqrawi P."/>
            <person name="Gross S."/>
            <person name="Joshi V."/>
            <person name="Fowler G."/>
            <person name="Nazareth L."/>
            <person name="Reid J."/>
            <person name="Worley K."/>
            <person name="Petrosino J."/>
            <person name="Highlander S."/>
            <person name="Gibbs R."/>
        </authorList>
    </citation>
    <scope>NUCLEOTIDE SEQUENCE [LARGE SCALE GENOMIC DNA]</scope>
    <source>
        <strain evidence="2">ATCC 15912 / DSM 6778 / CIP 104372 / LMG 14537</strain>
    </source>
</reference>
<dbReference type="EMBL" id="CP002843">
    <property type="protein sequence ID" value="AEH56282.1"/>
    <property type="molecule type" value="Genomic_DNA"/>
</dbReference>
<protein>
    <submittedName>
        <fullName evidence="1">Uncharacterized protein</fullName>
    </submittedName>
</protein>
<dbReference type="Proteomes" id="UP000001502">
    <property type="component" value="Chromosome"/>
</dbReference>
<dbReference type="HOGENOM" id="CLU_2738277_0_0_9"/>
<dbReference type="AlphaFoldDB" id="F8DKC5"/>
<gene>
    <name evidence="1" type="ordered locus">HMPREF0833_11251</name>
</gene>
<evidence type="ECO:0000313" key="2">
    <source>
        <dbReference type="Proteomes" id="UP000001502"/>
    </source>
</evidence>
<organism evidence="1 2">
    <name type="scientific">Streptococcus parasanguinis (strain ATCC 15912 / DSM 6778 / CIP 104372 / LMG 14537)</name>
    <dbReference type="NCBI Taxonomy" id="760570"/>
    <lineage>
        <taxon>Bacteria</taxon>
        <taxon>Bacillati</taxon>
        <taxon>Bacillota</taxon>
        <taxon>Bacilli</taxon>
        <taxon>Lactobacillales</taxon>
        <taxon>Streptococcaceae</taxon>
        <taxon>Streptococcus</taxon>
    </lineage>
</organism>
<dbReference type="NCBIfam" id="TIGR01218">
    <property type="entry name" value="Gpos_tandem_5TM"/>
    <property type="match status" value="1"/>
</dbReference>
<proteinExistence type="predicted"/>
<dbReference type="GeneID" id="97413384"/>
<sequence>MLEYKETSIFCHQLVEYNGKKFLLDASTMKPKLYYWGWPTEAITVEMMEVDKKDEIPGTPINKLNGRQQLS</sequence>
<name>F8DKC5_STREP</name>
<accession>F8DKC5</accession>
<dbReference type="InterPro" id="IPR005915">
    <property type="entry name" value="Tandem_5TM"/>
</dbReference>